<evidence type="ECO:0000256" key="4">
    <source>
        <dbReference type="ARBA" id="ARBA00023015"/>
    </source>
</evidence>
<keyword evidence="4" id="KW-0805">Transcription regulation</keyword>
<dbReference type="EMBL" id="MF360825">
    <property type="protein sequence ID" value="ASL70509.1"/>
    <property type="molecule type" value="Genomic_DNA"/>
</dbReference>
<keyword evidence="5" id="KW-0238">DNA-binding</keyword>
<evidence type="ECO:0000256" key="1">
    <source>
        <dbReference type="ARBA" id="ARBA00022723"/>
    </source>
</evidence>
<dbReference type="GO" id="GO:0030154">
    <property type="term" value="P:cell differentiation"/>
    <property type="evidence" value="ECO:0007669"/>
    <property type="project" value="TreeGrafter"/>
</dbReference>
<sequence length="388" mass="45340">MSEKTFSDQEILDALLTEYNLNKKRVQTGKFEAKYNFGKCRICNGEATGIHYGVCTCEGCKGFFKRSLTRHKSYVCIDSKNCTICPMERRKCKFCRWMACLNAGMSLSGVRVGRIPNNMKEITLKNQREITSTRIYRNSFCLGVKECATFHKIDPKILPKISIQEKYLNCSDDNKLLVLSLLRDRSYQIFIEQTLVYNEHKKRALELIGSNYKPKLNLLTDTIHDLRQKDMLAMKKHAQSMFKIIEELPGFDRLTRKDLQFVLNDGFFTVSIVLTMSLFIDGDYFLMLDDQTPMTSEVFALLTTEDVRNSIFDFFKKLKKLNLTDQESALLIPIFLSIFSFDKPLEKPEILRELSEYYSRAMYYEFTLKNRSHEFITNFSEVIYLFSN</sequence>
<dbReference type="InterPro" id="IPR001628">
    <property type="entry name" value="Znf_hrmn_rcpt"/>
</dbReference>
<evidence type="ECO:0000256" key="2">
    <source>
        <dbReference type="ARBA" id="ARBA00022771"/>
    </source>
</evidence>
<dbReference type="Gene3D" id="1.10.565.10">
    <property type="entry name" value="Retinoid X Receptor"/>
    <property type="match status" value="1"/>
</dbReference>
<dbReference type="PRINTS" id="PR00047">
    <property type="entry name" value="STROIDFINGER"/>
</dbReference>
<keyword evidence="2" id="KW-0863">Zinc-finger</keyword>
<dbReference type="Pfam" id="PF00105">
    <property type="entry name" value="zf-C4"/>
    <property type="match status" value="1"/>
</dbReference>
<evidence type="ECO:0000259" key="9">
    <source>
        <dbReference type="PROSITE" id="PS51030"/>
    </source>
</evidence>
<feature type="domain" description="Nuclear receptor" evidence="9">
    <location>
        <begin position="37"/>
        <end position="112"/>
    </location>
</feature>
<keyword evidence="7 10" id="KW-0675">Receptor</keyword>
<organism evidence="10">
    <name type="scientific">Brachionus rotundiformis</name>
    <dbReference type="NCBI Taxonomy" id="96890"/>
    <lineage>
        <taxon>Eukaryota</taxon>
        <taxon>Metazoa</taxon>
        <taxon>Spiralia</taxon>
        <taxon>Gnathifera</taxon>
        <taxon>Rotifera</taxon>
        <taxon>Eurotatoria</taxon>
        <taxon>Monogononta</taxon>
        <taxon>Pseudotrocha</taxon>
        <taxon>Ploima</taxon>
        <taxon>Brachionidae</taxon>
        <taxon>Brachionus</taxon>
    </lineage>
</organism>
<dbReference type="PANTHER" id="PTHR24082">
    <property type="entry name" value="NUCLEAR HORMONE RECEPTOR"/>
    <property type="match status" value="1"/>
</dbReference>
<dbReference type="AlphaFoldDB" id="A0A221CAY1"/>
<dbReference type="Gene3D" id="3.30.50.10">
    <property type="entry name" value="Erythroid Transcription Factor GATA-1, subunit A"/>
    <property type="match status" value="1"/>
</dbReference>
<keyword evidence="1" id="KW-0479">Metal-binding</keyword>
<dbReference type="InterPro" id="IPR050234">
    <property type="entry name" value="Nuclear_hormone_rcpt_NR1"/>
</dbReference>
<proteinExistence type="predicted"/>
<keyword evidence="8" id="KW-0539">Nucleus</keyword>
<dbReference type="GO" id="GO:0004879">
    <property type="term" value="F:nuclear receptor activity"/>
    <property type="evidence" value="ECO:0007669"/>
    <property type="project" value="TreeGrafter"/>
</dbReference>
<dbReference type="GO" id="GO:0008270">
    <property type="term" value="F:zinc ion binding"/>
    <property type="evidence" value="ECO:0007669"/>
    <property type="project" value="UniProtKB-KW"/>
</dbReference>
<dbReference type="SUPFAM" id="SSF57716">
    <property type="entry name" value="Glucocorticoid receptor-like (DNA-binding domain)"/>
    <property type="match status" value="1"/>
</dbReference>
<dbReference type="PANTHER" id="PTHR24082:SF473">
    <property type="entry name" value="ECDYSONE-INDUCED PROTEIN 75B, ISOFORM B"/>
    <property type="match status" value="1"/>
</dbReference>
<dbReference type="GO" id="GO:0000122">
    <property type="term" value="P:negative regulation of transcription by RNA polymerase II"/>
    <property type="evidence" value="ECO:0007669"/>
    <property type="project" value="TreeGrafter"/>
</dbReference>
<dbReference type="CDD" id="cd06916">
    <property type="entry name" value="NR_DBD_like"/>
    <property type="match status" value="1"/>
</dbReference>
<dbReference type="SUPFAM" id="SSF48508">
    <property type="entry name" value="Nuclear receptor ligand-binding domain"/>
    <property type="match status" value="1"/>
</dbReference>
<evidence type="ECO:0000256" key="7">
    <source>
        <dbReference type="ARBA" id="ARBA00023170"/>
    </source>
</evidence>
<keyword evidence="6" id="KW-0804">Transcription</keyword>
<name>A0A221CAY1_9BILA</name>
<evidence type="ECO:0000256" key="6">
    <source>
        <dbReference type="ARBA" id="ARBA00023163"/>
    </source>
</evidence>
<evidence type="ECO:0000256" key="3">
    <source>
        <dbReference type="ARBA" id="ARBA00022833"/>
    </source>
</evidence>
<dbReference type="GO" id="GO:0009755">
    <property type="term" value="P:hormone-mediated signaling pathway"/>
    <property type="evidence" value="ECO:0007669"/>
    <property type="project" value="TreeGrafter"/>
</dbReference>
<reference evidence="10" key="1">
    <citation type="journal article" date="2017" name="Gen. Comp. Endocrinol.">
        <title>Genome-wide identification of nuclear receptor (NR) genes and the evolutionary significance of the NR1O subfamily in the monogonont rotifer Brachionus spp.</title>
        <authorList>
            <person name="Kim D.H."/>
            <person name="Kim H.S."/>
            <person name="Hwang D.S."/>
            <person name="Kim H.J."/>
            <person name="Hagiwara A."/>
            <person name="Lee J.S."/>
            <person name="Jeong C.B."/>
        </authorList>
    </citation>
    <scope>NUCLEOTIDE SEQUENCE</scope>
</reference>
<dbReference type="SMART" id="SM00399">
    <property type="entry name" value="ZnF_C4"/>
    <property type="match status" value="1"/>
</dbReference>
<evidence type="ECO:0000313" key="10">
    <source>
        <dbReference type="EMBL" id="ASL70509.1"/>
    </source>
</evidence>
<dbReference type="GO" id="GO:0000978">
    <property type="term" value="F:RNA polymerase II cis-regulatory region sequence-specific DNA binding"/>
    <property type="evidence" value="ECO:0007669"/>
    <property type="project" value="TreeGrafter"/>
</dbReference>
<accession>A0A221CAY1</accession>
<dbReference type="InterPro" id="IPR013088">
    <property type="entry name" value="Znf_NHR/GATA"/>
</dbReference>
<protein>
    <submittedName>
        <fullName evidence="10">Nuclear receptor</fullName>
    </submittedName>
</protein>
<evidence type="ECO:0000256" key="8">
    <source>
        <dbReference type="ARBA" id="ARBA00023242"/>
    </source>
</evidence>
<dbReference type="GO" id="GO:0045944">
    <property type="term" value="P:positive regulation of transcription by RNA polymerase II"/>
    <property type="evidence" value="ECO:0007669"/>
    <property type="project" value="TreeGrafter"/>
</dbReference>
<keyword evidence="3" id="KW-0862">Zinc</keyword>
<dbReference type="InterPro" id="IPR035500">
    <property type="entry name" value="NHR-like_dom_sf"/>
</dbReference>
<dbReference type="PROSITE" id="PS51030">
    <property type="entry name" value="NUCLEAR_REC_DBD_2"/>
    <property type="match status" value="1"/>
</dbReference>
<reference evidence="10" key="2">
    <citation type="submission" date="2017-06" db="EMBL/GenBank/DDBJ databases">
        <authorList>
            <person name="Kim H.J."/>
            <person name="Triplett B.A."/>
        </authorList>
    </citation>
    <scope>NUCLEOTIDE SEQUENCE</scope>
</reference>
<evidence type="ECO:0000256" key="5">
    <source>
        <dbReference type="ARBA" id="ARBA00023125"/>
    </source>
</evidence>